<dbReference type="SUPFAM" id="SSF54909">
    <property type="entry name" value="Dimeric alpha+beta barrel"/>
    <property type="match status" value="1"/>
</dbReference>
<keyword evidence="4" id="KW-0804">Transcription</keyword>
<reference evidence="7 8" key="1">
    <citation type="submission" date="2019-06" db="EMBL/GenBank/DDBJ databases">
        <title>Draft genome of Aliikangiella marina GYP-15.</title>
        <authorList>
            <person name="Wang G."/>
        </authorList>
    </citation>
    <scope>NUCLEOTIDE SEQUENCE [LARGE SCALE GENOMIC DNA]</scope>
    <source>
        <strain evidence="7 8">GYP-15</strain>
    </source>
</reference>
<feature type="domain" description="HTH asnC-type" evidence="6">
    <location>
        <begin position="13"/>
        <end position="76"/>
    </location>
</feature>
<dbReference type="InterPro" id="IPR019887">
    <property type="entry name" value="Tscrpt_reg_AsnC/Lrp_C"/>
</dbReference>
<dbReference type="InterPro" id="IPR011008">
    <property type="entry name" value="Dimeric_a/b-barrel"/>
</dbReference>
<dbReference type="RefSeq" id="WP_142941511.1">
    <property type="nucleotide sequence ID" value="NZ_VIKR01000002.1"/>
</dbReference>
<keyword evidence="3" id="KW-0010">Activator</keyword>
<dbReference type="PRINTS" id="PR00033">
    <property type="entry name" value="HTHASNC"/>
</dbReference>
<dbReference type="InterPro" id="IPR019885">
    <property type="entry name" value="Tscrpt_reg_HTH_AsnC-type_CS"/>
</dbReference>
<evidence type="ECO:0000256" key="4">
    <source>
        <dbReference type="ARBA" id="ARBA00023163"/>
    </source>
</evidence>
<evidence type="ECO:0000313" key="8">
    <source>
        <dbReference type="Proteomes" id="UP000317839"/>
    </source>
</evidence>
<dbReference type="Pfam" id="PF01037">
    <property type="entry name" value="AsnC_trans_reg"/>
    <property type="match status" value="1"/>
</dbReference>
<evidence type="ECO:0000256" key="3">
    <source>
        <dbReference type="ARBA" id="ARBA00023159"/>
    </source>
</evidence>
<dbReference type="Proteomes" id="UP000317839">
    <property type="component" value="Unassembled WGS sequence"/>
</dbReference>
<dbReference type="PROSITE" id="PS50956">
    <property type="entry name" value="HTH_ASNC_2"/>
    <property type="match status" value="1"/>
</dbReference>
<dbReference type="Gene3D" id="3.30.70.920">
    <property type="match status" value="1"/>
</dbReference>
<dbReference type="GO" id="GO:0043200">
    <property type="term" value="P:response to amino acid"/>
    <property type="evidence" value="ECO:0007669"/>
    <property type="project" value="TreeGrafter"/>
</dbReference>
<sequence>MAQNNRSNKTRPLDKIDLLILDALQKNSRISNVNLAKLVNLSASPCLDRVKRLEADGYIERYGAKLSASRLKFGLTAYVEVTLDKSTSDVFDSFAEDVQKIEQIAECDMVAGGFDYLLKIRISDMAEYRSVLGEVVDIPGVAKNRTFVVIEKIKEDLGLPLISRSEKL</sequence>
<dbReference type="InterPro" id="IPR036388">
    <property type="entry name" value="WH-like_DNA-bd_sf"/>
</dbReference>
<dbReference type="SUPFAM" id="SSF46785">
    <property type="entry name" value="Winged helix' DNA-binding domain"/>
    <property type="match status" value="1"/>
</dbReference>
<gene>
    <name evidence="7" type="ORF">FLL45_07995</name>
</gene>
<dbReference type="GO" id="GO:0005829">
    <property type="term" value="C:cytosol"/>
    <property type="evidence" value="ECO:0007669"/>
    <property type="project" value="TreeGrafter"/>
</dbReference>
<dbReference type="PANTHER" id="PTHR30154">
    <property type="entry name" value="LEUCINE-RESPONSIVE REGULATORY PROTEIN"/>
    <property type="match status" value="1"/>
</dbReference>
<dbReference type="OrthoDB" id="8590699at2"/>
<protein>
    <recommendedName>
        <fullName evidence="5">Leucine-responsive regulatory protein</fullName>
    </recommendedName>
</protein>
<comment type="caution">
    <text evidence="7">The sequence shown here is derived from an EMBL/GenBank/DDBJ whole genome shotgun (WGS) entry which is preliminary data.</text>
</comment>
<evidence type="ECO:0000313" key="7">
    <source>
        <dbReference type="EMBL" id="TQV74893.1"/>
    </source>
</evidence>
<name>A0A545TCE5_9GAMM</name>
<keyword evidence="1" id="KW-0805">Transcription regulation</keyword>
<dbReference type="InterPro" id="IPR011991">
    <property type="entry name" value="ArsR-like_HTH"/>
</dbReference>
<dbReference type="EMBL" id="VIKR01000002">
    <property type="protein sequence ID" value="TQV74893.1"/>
    <property type="molecule type" value="Genomic_DNA"/>
</dbReference>
<dbReference type="InterPro" id="IPR036390">
    <property type="entry name" value="WH_DNA-bd_sf"/>
</dbReference>
<dbReference type="InterPro" id="IPR019888">
    <property type="entry name" value="Tscrpt_reg_AsnC-like"/>
</dbReference>
<keyword evidence="2" id="KW-0238">DNA-binding</keyword>
<dbReference type="Pfam" id="PF13412">
    <property type="entry name" value="HTH_24"/>
    <property type="match status" value="1"/>
</dbReference>
<dbReference type="InterPro" id="IPR000485">
    <property type="entry name" value="AsnC-type_HTH_dom"/>
</dbReference>
<dbReference type="CDD" id="cd00090">
    <property type="entry name" value="HTH_ARSR"/>
    <property type="match status" value="1"/>
</dbReference>
<dbReference type="GO" id="GO:0043565">
    <property type="term" value="F:sequence-specific DNA binding"/>
    <property type="evidence" value="ECO:0007669"/>
    <property type="project" value="InterPro"/>
</dbReference>
<evidence type="ECO:0000256" key="2">
    <source>
        <dbReference type="ARBA" id="ARBA00023125"/>
    </source>
</evidence>
<evidence type="ECO:0000256" key="1">
    <source>
        <dbReference type="ARBA" id="ARBA00023015"/>
    </source>
</evidence>
<dbReference type="AlphaFoldDB" id="A0A545TCE5"/>
<accession>A0A545TCE5</accession>
<dbReference type="SMART" id="SM00344">
    <property type="entry name" value="HTH_ASNC"/>
    <property type="match status" value="1"/>
</dbReference>
<dbReference type="PANTHER" id="PTHR30154:SF0">
    <property type="entry name" value="LEUCINE-RESPONSIVE REGULATORY PROTEIN"/>
    <property type="match status" value="1"/>
</dbReference>
<dbReference type="Gene3D" id="1.10.10.10">
    <property type="entry name" value="Winged helix-like DNA-binding domain superfamily/Winged helix DNA-binding domain"/>
    <property type="match status" value="1"/>
</dbReference>
<evidence type="ECO:0000259" key="6">
    <source>
        <dbReference type="PROSITE" id="PS50956"/>
    </source>
</evidence>
<dbReference type="GO" id="GO:0006355">
    <property type="term" value="P:regulation of DNA-templated transcription"/>
    <property type="evidence" value="ECO:0007669"/>
    <property type="project" value="UniProtKB-ARBA"/>
</dbReference>
<dbReference type="PROSITE" id="PS00519">
    <property type="entry name" value="HTH_ASNC_1"/>
    <property type="match status" value="1"/>
</dbReference>
<keyword evidence="8" id="KW-1185">Reference proteome</keyword>
<evidence type="ECO:0000256" key="5">
    <source>
        <dbReference type="ARBA" id="ARBA00039227"/>
    </source>
</evidence>
<organism evidence="7 8">
    <name type="scientific">Aliikangiella marina</name>
    <dbReference type="NCBI Taxonomy" id="1712262"/>
    <lineage>
        <taxon>Bacteria</taxon>
        <taxon>Pseudomonadati</taxon>
        <taxon>Pseudomonadota</taxon>
        <taxon>Gammaproteobacteria</taxon>
        <taxon>Oceanospirillales</taxon>
        <taxon>Pleioneaceae</taxon>
        <taxon>Aliikangiella</taxon>
    </lineage>
</organism>
<proteinExistence type="predicted"/>